<evidence type="ECO:0000259" key="10">
    <source>
        <dbReference type="PROSITE" id="PS51755"/>
    </source>
</evidence>
<dbReference type="GO" id="GO:0032993">
    <property type="term" value="C:protein-DNA complex"/>
    <property type="evidence" value="ECO:0007669"/>
    <property type="project" value="TreeGrafter"/>
</dbReference>
<evidence type="ECO:0000256" key="5">
    <source>
        <dbReference type="ARBA" id="ARBA00023125"/>
    </source>
</evidence>
<feature type="modified residue" description="4-aspartylphosphate" evidence="7">
    <location>
        <position position="52"/>
    </location>
</feature>
<reference evidence="12" key="1">
    <citation type="submission" date="2018-12" db="EMBL/GenBank/DDBJ databases">
        <title>Complete genome sequence of Paenibacillus sp. MBLB1234.</title>
        <authorList>
            <person name="Nam Y.-D."/>
            <person name="Kang J."/>
            <person name="Chung W.-H."/>
            <person name="Park Y.S."/>
        </authorList>
    </citation>
    <scope>NUCLEOTIDE SEQUENCE [LARGE SCALE GENOMIC DNA]</scope>
    <source>
        <strain evidence="12">MBLB1234</strain>
    </source>
</reference>
<dbReference type="InterPro" id="IPR011006">
    <property type="entry name" value="CheY-like_superfamily"/>
</dbReference>
<evidence type="ECO:0000313" key="11">
    <source>
        <dbReference type="EMBL" id="AZS18514.1"/>
    </source>
</evidence>
<evidence type="ECO:0000256" key="6">
    <source>
        <dbReference type="ARBA" id="ARBA00023163"/>
    </source>
</evidence>
<dbReference type="CDD" id="cd00383">
    <property type="entry name" value="trans_reg_C"/>
    <property type="match status" value="1"/>
</dbReference>
<dbReference type="Gene3D" id="6.10.250.690">
    <property type="match status" value="1"/>
</dbReference>
<dbReference type="InterPro" id="IPR016032">
    <property type="entry name" value="Sig_transdc_resp-reg_C-effctor"/>
</dbReference>
<evidence type="ECO:0000313" key="12">
    <source>
        <dbReference type="Proteomes" id="UP000270678"/>
    </source>
</evidence>
<keyword evidence="12" id="KW-1185">Reference proteome</keyword>
<dbReference type="EMBL" id="CP034346">
    <property type="protein sequence ID" value="AZS18514.1"/>
    <property type="molecule type" value="Genomic_DNA"/>
</dbReference>
<evidence type="ECO:0000256" key="7">
    <source>
        <dbReference type="PROSITE-ProRule" id="PRU00169"/>
    </source>
</evidence>
<dbReference type="SUPFAM" id="SSF46894">
    <property type="entry name" value="C-terminal effector domain of the bipartite response regulators"/>
    <property type="match status" value="1"/>
</dbReference>
<dbReference type="KEGG" id="plut:EI981_28565"/>
<dbReference type="AlphaFoldDB" id="A0A3Q9IGN4"/>
<dbReference type="SMART" id="SM00862">
    <property type="entry name" value="Trans_reg_C"/>
    <property type="match status" value="1"/>
</dbReference>
<feature type="DNA-binding region" description="OmpR/PhoB-type" evidence="8">
    <location>
        <begin position="126"/>
        <end position="225"/>
    </location>
</feature>
<dbReference type="GO" id="GO:0005829">
    <property type="term" value="C:cytosol"/>
    <property type="evidence" value="ECO:0007669"/>
    <property type="project" value="TreeGrafter"/>
</dbReference>
<dbReference type="InterPro" id="IPR039420">
    <property type="entry name" value="WalR-like"/>
</dbReference>
<evidence type="ECO:0000256" key="2">
    <source>
        <dbReference type="ARBA" id="ARBA00022553"/>
    </source>
</evidence>
<dbReference type="SMART" id="SM00448">
    <property type="entry name" value="REC"/>
    <property type="match status" value="1"/>
</dbReference>
<keyword evidence="3" id="KW-0902">Two-component regulatory system</keyword>
<keyword evidence="4" id="KW-0805">Transcription regulation</keyword>
<dbReference type="PROSITE" id="PS50110">
    <property type="entry name" value="RESPONSE_REGULATORY"/>
    <property type="match status" value="1"/>
</dbReference>
<sequence>MNMILVIEDQVDVNHLLAEALTVAGYRVKSAYTGLDGIKEIQTNSYDLILLDIMLPYKSGDEILKEMRTFSDAPVIIISAKDMVGVKIDLLRLGADDYITKPFDLGEVVARVESNLRRSHRQIQENPVITYKDVILDEHTKRVCVSGTEIELTATEYMILELLMGHTGKVFTKANLYESIWQEEYLGDDNAVKTHISNLRSKLKKVSPDEQYIETVWGLGYRLYQE</sequence>
<dbReference type="OrthoDB" id="1655504at2"/>
<evidence type="ECO:0000256" key="3">
    <source>
        <dbReference type="ARBA" id="ARBA00023012"/>
    </source>
</evidence>
<evidence type="ECO:0000259" key="9">
    <source>
        <dbReference type="PROSITE" id="PS50110"/>
    </source>
</evidence>
<dbReference type="GO" id="GO:0000156">
    <property type="term" value="F:phosphorelay response regulator activity"/>
    <property type="evidence" value="ECO:0007669"/>
    <property type="project" value="TreeGrafter"/>
</dbReference>
<feature type="domain" description="OmpR/PhoB-type" evidence="10">
    <location>
        <begin position="126"/>
        <end position="225"/>
    </location>
</feature>
<organism evidence="11 12">
    <name type="scientific">Paenibacillus lutimineralis</name>
    <dbReference type="NCBI Taxonomy" id="2707005"/>
    <lineage>
        <taxon>Bacteria</taxon>
        <taxon>Bacillati</taxon>
        <taxon>Bacillota</taxon>
        <taxon>Bacilli</taxon>
        <taxon>Bacillales</taxon>
        <taxon>Paenibacillaceae</taxon>
        <taxon>Paenibacillus</taxon>
    </lineage>
</organism>
<dbReference type="PANTHER" id="PTHR48111">
    <property type="entry name" value="REGULATOR OF RPOS"/>
    <property type="match status" value="1"/>
</dbReference>
<dbReference type="Proteomes" id="UP000270678">
    <property type="component" value="Chromosome"/>
</dbReference>
<dbReference type="InterPro" id="IPR001867">
    <property type="entry name" value="OmpR/PhoB-type_DNA-bd"/>
</dbReference>
<dbReference type="PANTHER" id="PTHR48111:SF2">
    <property type="entry name" value="RESPONSE REGULATOR SAER"/>
    <property type="match status" value="1"/>
</dbReference>
<dbReference type="Pfam" id="PF00072">
    <property type="entry name" value="Response_reg"/>
    <property type="match status" value="1"/>
</dbReference>
<gene>
    <name evidence="11" type="ORF">EI981_28565</name>
</gene>
<keyword evidence="2 7" id="KW-0597">Phosphoprotein</keyword>
<protein>
    <submittedName>
        <fullName evidence="11">DNA-binding response regulator</fullName>
    </submittedName>
</protein>
<dbReference type="Gene3D" id="3.40.50.2300">
    <property type="match status" value="1"/>
</dbReference>
<dbReference type="CDD" id="cd17574">
    <property type="entry name" value="REC_OmpR"/>
    <property type="match status" value="1"/>
</dbReference>
<comment type="subcellular location">
    <subcellularLocation>
        <location evidence="1">Cytoplasm</location>
    </subcellularLocation>
</comment>
<dbReference type="InterPro" id="IPR001789">
    <property type="entry name" value="Sig_transdc_resp-reg_receiver"/>
</dbReference>
<dbReference type="PROSITE" id="PS51755">
    <property type="entry name" value="OMPR_PHOB"/>
    <property type="match status" value="1"/>
</dbReference>
<dbReference type="Gene3D" id="1.10.10.10">
    <property type="entry name" value="Winged helix-like DNA-binding domain superfamily/Winged helix DNA-binding domain"/>
    <property type="match status" value="1"/>
</dbReference>
<dbReference type="Pfam" id="PF00486">
    <property type="entry name" value="Trans_reg_C"/>
    <property type="match status" value="1"/>
</dbReference>
<dbReference type="FunFam" id="1.10.10.10:FF:000018">
    <property type="entry name" value="DNA-binding response regulator ResD"/>
    <property type="match status" value="1"/>
</dbReference>
<evidence type="ECO:0000256" key="4">
    <source>
        <dbReference type="ARBA" id="ARBA00023015"/>
    </source>
</evidence>
<evidence type="ECO:0000256" key="1">
    <source>
        <dbReference type="ARBA" id="ARBA00004496"/>
    </source>
</evidence>
<name>A0A3Q9IGN4_9BACL</name>
<proteinExistence type="predicted"/>
<dbReference type="GO" id="GO:0006355">
    <property type="term" value="P:regulation of DNA-templated transcription"/>
    <property type="evidence" value="ECO:0007669"/>
    <property type="project" value="InterPro"/>
</dbReference>
<evidence type="ECO:0000256" key="8">
    <source>
        <dbReference type="PROSITE-ProRule" id="PRU01091"/>
    </source>
</evidence>
<feature type="domain" description="Response regulatory" evidence="9">
    <location>
        <begin position="3"/>
        <end position="116"/>
    </location>
</feature>
<keyword evidence="5 8" id="KW-0238">DNA-binding</keyword>
<accession>A0A3Q9IGN4</accession>
<dbReference type="SUPFAM" id="SSF52172">
    <property type="entry name" value="CheY-like"/>
    <property type="match status" value="1"/>
</dbReference>
<dbReference type="GO" id="GO:0000976">
    <property type="term" value="F:transcription cis-regulatory region binding"/>
    <property type="evidence" value="ECO:0007669"/>
    <property type="project" value="TreeGrafter"/>
</dbReference>
<dbReference type="InterPro" id="IPR036388">
    <property type="entry name" value="WH-like_DNA-bd_sf"/>
</dbReference>
<keyword evidence="6" id="KW-0804">Transcription</keyword>